<dbReference type="InterPro" id="IPR003615">
    <property type="entry name" value="HNH_nuc"/>
</dbReference>
<reference evidence="2" key="1">
    <citation type="submission" date="2022-10" db="EMBL/GenBank/DDBJ databases">
        <title>Human gut microbiome strain richness.</title>
        <authorList>
            <person name="Chen-Liaw A."/>
        </authorList>
    </citation>
    <scope>NUCLEOTIDE SEQUENCE</scope>
    <source>
        <strain evidence="2">RTP21484st1_H8_RTP21484_190118</strain>
    </source>
</reference>
<proteinExistence type="predicted"/>
<organism evidence="2 3">
    <name type="scientific">Bacteroides ovatus</name>
    <dbReference type="NCBI Taxonomy" id="28116"/>
    <lineage>
        <taxon>Bacteria</taxon>
        <taxon>Pseudomonadati</taxon>
        <taxon>Bacteroidota</taxon>
        <taxon>Bacteroidia</taxon>
        <taxon>Bacteroidales</taxon>
        <taxon>Bacteroidaceae</taxon>
        <taxon>Bacteroides</taxon>
    </lineage>
</organism>
<protein>
    <submittedName>
        <fullName evidence="2">HNH endonuclease</fullName>
    </submittedName>
</protein>
<dbReference type="GO" id="GO:0004519">
    <property type="term" value="F:endonuclease activity"/>
    <property type="evidence" value="ECO:0007669"/>
    <property type="project" value="UniProtKB-KW"/>
</dbReference>
<dbReference type="EMBL" id="JAQQPO010000055">
    <property type="protein sequence ID" value="MDC7961712.1"/>
    <property type="molecule type" value="Genomic_DNA"/>
</dbReference>
<evidence type="ECO:0000313" key="3">
    <source>
        <dbReference type="Proteomes" id="UP001215078"/>
    </source>
</evidence>
<keyword evidence="2" id="KW-0378">Hydrolase</keyword>
<evidence type="ECO:0000259" key="1">
    <source>
        <dbReference type="SMART" id="SM00507"/>
    </source>
</evidence>
<comment type="caution">
    <text evidence="2">The sequence shown here is derived from an EMBL/GenBank/DDBJ whole genome shotgun (WGS) entry which is preliminary data.</text>
</comment>
<sequence>MYAIITQNDRSAWKDKTGELYHHPKRYLRLLKPGTKIIYYKGRLQEKKYKKFRLTADPYYFGIGEIGNQYIDPESTKKDYYSEIINYQAFDIPIPIKDDNEQYLEEIPDSRKGNYWRDAVRIITKEVYDKILSLSNINYHIDNVETEFTTTITEGKTKKTYSTKYERNPKLRQQALDIHGYSCSICGFNFLERYGEIGRGFIHVHHVNPLSQTGEQIVDPKTDLVPVCPNCHSMIHRDKNHILTIEELKLIFNMN</sequence>
<dbReference type="Pfam" id="PF01844">
    <property type="entry name" value="HNH"/>
    <property type="match status" value="1"/>
</dbReference>
<evidence type="ECO:0000313" key="2">
    <source>
        <dbReference type="EMBL" id="MDC7961712.1"/>
    </source>
</evidence>
<dbReference type="Gene3D" id="1.10.30.50">
    <property type="match status" value="1"/>
</dbReference>
<name>A0AAW6IPE4_BACOV</name>
<dbReference type="AlphaFoldDB" id="A0AAW6IPE4"/>
<dbReference type="SMART" id="SM00507">
    <property type="entry name" value="HNHc"/>
    <property type="match status" value="1"/>
</dbReference>
<keyword evidence="2" id="KW-0255">Endonuclease</keyword>
<feature type="domain" description="HNH nuclease" evidence="1">
    <location>
        <begin position="170"/>
        <end position="233"/>
    </location>
</feature>
<gene>
    <name evidence="2" type="ORF">PQ628_26290</name>
</gene>
<dbReference type="Proteomes" id="UP001215078">
    <property type="component" value="Unassembled WGS sequence"/>
</dbReference>
<dbReference type="GO" id="GO:0003676">
    <property type="term" value="F:nucleic acid binding"/>
    <property type="evidence" value="ECO:0007669"/>
    <property type="project" value="InterPro"/>
</dbReference>
<dbReference type="RefSeq" id="WP_272842173.1">
    <property type="nucleotide sequence ID" value="NZ_JAQQPO010000055.1"/>
</dbReference>
<accession>A0AAW6IPE4</accession>
<keyword evidence="2" id="KW-0540">Nuclease</keyword>
<dbReference type="GO" id="GO:0008270">
    <property type="term" value="F:zinc ion binding"/>
    <property type="evidence" value="ECO:0007669"/>
    <property type="project" value="InterPro"/>
</dbReference>
<dbReference type="CDD" id="cd00085">
    <property type="entry name" value="HNHc"/>
    <property type="match status" value="1"/>
</dbReference>
<dbReference type="InterPro" id="IPR002711">
    <property type="entry name" value="HNH"/>
</dbReference>